<protein>
    <submittedName>
        <fullName evidence="2">Protein kinase superfamily protein</fullName>
    </submittedName>
</protein>
<dbReference type="AlphaFoldDB" id="A0A7J0E3V4"/>
<organism evidence="2 3">
    <name type="scientific">Actinidia rufa</name>
    <dbReference type="NCBI Taxonomy" id="165716"/>
    <lineage>
        <taxon>Eukaryota</taxon>
        <taxon>Viridiplantae</taxon>
        <taxon>Streptophyta</taxon>
        <taxon>Embryophyta</taxon>
        <taxon>Tracheophyta</taxon>
        <taxon>Spermatophyta</taxon>
        <taxon>Magnoliopsida</taxon>
        <taxon>eudicotyledons</taxon>
        <taxon>Gunneridae</taxon>
        <taxon>Pentapetalae</taxon>
        <taxon>asterids</taxon>
        <taxon>Ericales</taxon>
        <taxon>Actinidiaceae</taxon>
        <taxon>Actinidia</taxon>
    </lineage>
</organism>
<evidence type="ECO:0000313" key="2">
    <source>
        <dbReference type="EMBL" id="GFY81055.1"/>
    </source>
</evidence>
<name>A0A7J0E3V4_9ERIC</name>
<evidence type="ECO:0000256" key="1">
    <source>
        <dbReference type="SAM" id="Phobius"/>
    </source>
</evidence>
<evidence type="ECO:0000313" key="3">
    <source>
        <dbReference type="Proteomes" id="UP000585474"/>
    </source>
</evidence>
<keyword evidence="1" id="KW-0472">Membrane</keyword>
<dbReference type="GO" id="GO:0016301">
    <property type="term" value="F:kinase activity"/>
    <property type="evidence" value="ECO:0007669"/>
    <property type="project" value="UniProtKB-KW"/>
</dbReference>
<accession>A0A7J0E3V4</accession>
<keyword evidence="1" id="KW-1133">Transmembrane helix</keyword>
<keyword evidence="2" id="KW-0808">Transferase</keyword>
<keyword evidence="3" id="KW-1185">Reference proteome</keyword>
<dbReference type="Proteomes" id="UP000585474">
    <property type="component" value="Unassembled WGS sequence"/>
</dbReference>
<comment type="caution">
    <text evidence="2">The sequence shown here is derived from an EMBL/GenBank/DDBJ whole genome shotgun (WGS) entry which is preliminary data.</text>
</comment>
<feature type="transmembrane region" description="Helical" evidence="1">
    <location>
        <begin position="65"/>
        <end position="84"/>
    </location>
</feature>
<reference evidence="2 3" key="1">
    <citation type="submission" date="2019-07" db="EMBL/GenBank/DDBJ databases">
        <title>De Novo Assembly of kiwifruit Actinidia rufa.</title>
        <authorList>
            <person name="Sugita-Konishi S."/>
            <person name="Sato K."/>
            <person name="Mori E."/>
            <person name="Abe Y."/>
            <person name="Kisaki G."/>
            <person name="Hamano K."/>
            <person name="Suezawa K."/>
            <person name="Otani M."/>
            <person name="Fukuda T."/>
            <person name="Manabe T."/>
            <person name="Gomi K."/>
            <person name="Tabuchi M."/>
            <person name="Akimitsu K."/>
            <person name="Kataoka I."/>
        </authorList>
    </citation>
    <scope>NUCLEOTIDE SEQUENCE [LARGE SCALE GENOMIC DNA]</scope>
    <source>
        <strain evidence="3">cv. Fuchu</strain>
    </source>
</reference>
<sequence length="164" mass="17244">MDGDRFVIPVVLGSNHIDVRVNPSLRGGHRGGGWISRSSAPESPTAVAAEGGAKVVEVVMAVSPVSAAASVSVFVFGFGFVIVAEGRAGDPKRDGGGRGLKAIKRLIEKRRLQCQPFLSPISCPLLSLSLSPPTAAVFFVSSIPRPSQYARLPDETVSCPLFFL</sequence>
<proteinExistence type="predicted"/>
<keyword evidence="1" id="KW-0812">Transmembrane</keyword>
<dbReference type="EMBL" id="BJWL01000001">
    <property type="protein sequence ID" value="GFY81055.1"/>
    <property type="molecule type" value="Genomic_DNA"/>
</dbReference>
<keyword evidence="2" id="KW-0418">Kinase</keyword>
<gene>
    <name evidence="2" type="ORF">Acr_01g0008640</name>
</gene>